<evidence type="ECO:0000313" key="2">
    <source>
        <dbReference type="Proteomes" id="UP001176432"/>
    </source>
</evidence>
<gene>
    <name evidence="1" type="ORF">Q5934_05940</name>
</gene>
<evidence type="ECO:0000313" key="1">
    <source>
        <dbReference type="EMBL" id="MDO7921075.1"/>
    </source>
</evidence>
<protein>
    <submittedName>
        <fullName evidence="1">Uncharacterized protein</fullName>
    </submittedName>
</protein>
<comment type="caution">
    <text evidence="1">The sequence shown here is derived from an EMBL/GenBank/DDBJ whole genome shotgun (WGS) entry which is preliminary data.</text>
</comment>
<dbReference type="EMBL" id="JAUPXB010000001">
    <property type="protein sequence ID" value="MDO7921075.1"/>
    <property type="molecule type" value="Genomic_DNA"/>
</dbReference>
<accession>A0AAW7ZMC4</accession>
<name>A0AAW7ZMC4_ENTAS</name>
<dbReference type="AlphaFoldDB" id="A0AAW7ZMC4"/>
<proteinExistence type="predicted"/>
<sequence length="94" mass="10196">MMMKNRVNYEKAINQMVADGASRQALFAFINGMVDGYGREGGSLAFNILNDVLDNDLPEDVEDAVVDALEALSGQCNRICWIGSGDYHLAPQAA</sequence>
<organism evidence="1 2">
    <name type="scientific">Enterobacter asburiae</name>
    <dbReference type="NCBI Taxonomy" id="61645"/>
    <lineage>
        <taxon>Bacteria</taxon>
        <taxon>Pseudomonadati</taxon>
        <taxon>Pseudomonadota</taxon>
        <taxon>Gammaproteobacteria</taxon>
        <taxon>Enterobacterales</taxon>
        <taxon>Enterobacteriaceae</taxon>
        <taxon>Enterobacter</taxon>
        <taxon>Enterobacter cloacae complex</taxon>
    </lineage>
</organism>
<dbReference type="Proteomes" id="UP001176432">
    <property type="component" value="Unassembled WGS sequence"/>
</dbReference>
<reference evidence="1" key="1">
    <citation type="submission" date="2023-07" db="EMBL/GenBank/DDBJ databases">
        <title>Isolates cultured from stool samples of acute diarrhea patients.</title>
        <authorList>
            <person name="Jiang S."/>
        </authorList>
    </citation>
    <scope>NUCLEOTIDE SEQUENCE</scope>
    <source>
        <strain evidence="1">L4424</strain>
    </source>
</reference>
<dbReference type="RefSeq" id="WP_127353309.1">
    <property type="nucleotide sequence ID" value="NZ_CP083834.1"/>
</dbReference>